<sequence>MDIFSVFFWGLTATCVVWCWVNRALLFPSAGQGGDTVDGLSLQRLKAFRVNYLLVFFLAMAGDWLQGPATYPMYRAHGYKTDAIGVFFVVGFLSGAASGPFVGTLVDRFGRKRGAIMLCVTYSLCSILIQYDSLPLLILGRFFGGVSTSLLHTAFEAWLTYEHFHRGFPSPALSTTFALSSLGNSVVAIGMGLVSDKVTYWRGDPDDPERGAPFWVAVLAFASCAGVVWSSWTENYGSGGGGVAQVGGGGSVQKFKDALRTVAADKAILATGLIQVLFETCMYVFVFLWTPVLETLTENGHVPYGLVFACFMISVMIGSVLFRWMIDRGWTGKEMAQLQMTVASASMVALVVTTNVAVVFASFILFEMCCGIHFPLSGTLRSRYVPEDSRATIMALFRMPMNVMVAASVLAIRSVSPTTLFAVCAVCVITARFVAVDMFLPVTVLSGGGQGSSETAPAPGEDELGLPVKEDAGLMVEVKVEERS</sequence>
<keyword evidence="7 12" id="KW-1133">Transmembrane helix</keyword>
<dbReference type="GO" id="GO:0005886">
    <property type="term" value="C:plasma membrane"/>
    <property type="evidence" value="ECO:0007669"/>
    <property type="project" value="UniProtKB-SubCell"/>
</dbReference>
<dbReference type="PANTHER" id="PTHR23516:SF1">
    <property type="entry name" value="MOLYBDATE-ANION TRANSPORTER"/>
    <property type="match status" value="1"/>
</dbReference>
<dbReference type="EMBL" id="KQ965732">
    <property type="protein sequence ID" value="KXS21507.1"/>
    <property type="molecule type" value="Genomic_DNA"/>
</dbReference>
<reference evidence="13 14" key="1">
    <citation type="journal article" date="2015" name="Genome Biol. Evol.">
        <title>Phylogenomic analyses indicate that early fungi evolved digesting cell walls of algal ancestors of land plants.</title>
        <authorList>
            <person name="Chang Y."/>
            <person name="Wang S."/>
            <person name="Sekimoto S."/>
            <person name="Aerts A.L."/>
            <person name="Choi C."/>
            <person name="Clum A."/>
            <person name="LaButti K.M."/>
            <person name="Lindquist E.A."/>
            <person name="Yee Ngan C."/>
            <person name="Ohm R.A."/>
            <person name="Salamov A.A."/>
            <person name="Grigoriev I.V."/>
            <person name="Spatafora J.W."/>
            <person name="Berbee M.L."/>
        </authorList>
    </citation>
    <scope>NUCLEOTIDE SEQUENCE [LARGE SCALE GENOMIC DNA]</scope>
    <source>
        <strain evidence="13 14">JEL478</strain>
    </source>
</reference>
<proteinExistence type="predicted"/>
<feature type="transmembrane region" description="Helical" evidence="12">
    <location>
        <begin position="347"/>
        <end position="374"/>
    </location>
</feature>
<feature type="transmembrane region" description="Helical" evidence="12">
    <location>
        <begin position="267"/>
        <end position="290"/>
    </location>
</feature>
<dbReference type="Gene3D" id="1.20.1250.20">
    <property type="entry name" value="MFS general substrate transporter like domains"/>
    <property type="match status" value="1"/>
</dbReference>
<organism evidence="13 14">
    <name type="scientific">Gonapodya prolifera (strain JEL478)</name>
    <name type="common">Monoblepharis prolifera</name>
    <dbReference type="NCBI Taxonomy" id="1344416"/>
    <lineage>
        <taxon>Eukaryota</taxon>
        <taxon>Fungi</taxon>
        <taxon>Fungi incertae sedis</taxon>
        <taxon>Chytridiomycota</taxon>
        <taxon>Chytridiomycota incertae sedis</taxon>
        <taxon>Monoblepharidomycetes</taxon>
        <taxon>Monoblepharidales</taxon>
        <taxon>Gonapodyaceae</taxon>
        <taxon>Gonapodya</taxon>
    </lineage>
</organism>
<dbReference type="SUPFAM" id="SSF103473">
    <property type="entry name" value="MFS general substrate transporter"/>
    <property type="match status" value="1"/>
</dbReference>
<dbReference type="InterPro" id="IPR008509">
    <property type="entry name" value="MOT2/MFSD5"/>
</dbReference>
<evidence type="ECO:0000256" key="7">
    <source>
        <dbReference type="ARBA" id="ARBA00022989"/>
    </source>
</evidence>
<dbReference type="OrthoDB" id="263957at2759"/>
<evidence type="ECO:0000256" key="8">
    <source>
        <dbReference type="ARBA" id="ARBA00023065"/>
    </source>
</evidence>
<name>A0A139AXS7_GONPJ</name>
<feature type="transmembrane region" description="Helical" evidence="12">
    <location>
        <begin position="171"/>
        <end position="194"/>
    </location>
</feature>
<comment type="function">
    <text evidence="1">Mediates high-affinity intracellular uptake of the rare oligo-element molybdenum.</text>
</comment>
<accession>A0A139AXS7</accession>
<protein>
    <recommendedName>
        <fullName evidence="3">Molybdate-anion transporter</fullName>
    </recommendedName>
    <alternativeName>
        <fullName evidence="10">Major facilitator superfamily domain-containing protein 5</fullName>
    </alternativeName>
    <alternativeName>
        <fullName evidence="11">Molybdate transporter 2 homolog</fullName>
    </alternativeName>
</protein>
<keyword evidence="5" id="KW-1003">Cell membrane</keyword>
<dbReference type="AlphaFoldDB" id="A0A139AXS7"/>
<evidence type="ECO:0000256" key="9">
    <source>
        <dbReference type="ARBA" id="ARBA00023136"/>
    </source>
</evidence>
<evidence type="ECO:0000256" key="5">
    <source>
        <dbReference type="ARBA" id="ARBA00022475"/>
    </source>
</evidence>
<evidence type="ECO:0000313" key="13">
    <source>
        <dbReference type="EMBL" id="KXS21507.1"/>
    </source>
</evidence>
<evidence type="ECO:0000313" key="14">
    <source>
        <dbReference type="Proteomes" id="UP000070544"/>
    </source>
</evidence>
<dbReference type="InterPro" id="IPR036259">
    <property type="entry name" value="MFS_trans_sf"/>
</dbReference>
<evidence type="ECO:0000256" key="6">
    <source>
        <dbReference type="ARBA" id="ARBA00022692"/>
    </source>
</evidence>
<keyword evidence="9 12" id="KW-0472">Membrane</keyword>
<dbReference type="PANTHER" id="PTHR23516">
    <property type="entry name" value="SAM (S-ADENOSYL METHIONINE) TRANSPORTER"/>
    <property type="match status" value="1"/>
</dbReference>
<keyword evidence="4" id="KW-0813">Transport</keyword>
<dbReference type="Pfam" id="PF05631">
    <property type="entry name" value="MFS_5"/>
    <property type="match status" value="1"/>
</dbReference>
<dbReference type="OMA" id="CCGWVVL"/>
<evidence type="ECO:0000256" key="1">
    <source>
        <dbReference type="ARBA" id="ARBA00003019"/>
    </source>
</evidence>
<comment type="subcellular location">
    <subcellularLocation>
        <location evidence="2">Cell membrane</location>
        <topology evidence="2">Multi-pass membrane protein</topology>
    </subcellularLocation>
</comment>
<keyword evidence="8" id="KW-0406">Ion transport</keyword>
<evidence type="ECO:0000256" key="10">
    <source>
        <dbReference type="ARBA" id="ARBA00030646"/>
    </source>
</evidence>
<keyword evidence="6 12" id="KW-0812">Transmembrane</keyword>
<keyword evidence="14" id="KW-1185">Reference proteome</keyword>
<gene>
    <name evidence="13" type="ORF">M427DRAFT_150868</name>
</gene>
<evidence type="ECO:0000256" key="4">
    <source>
        <dbReference type="ARBA" id="ARBA00022448"/>
    </source>
</evidence>
<evidence type="ECO:0000256" key="3">
    <source>
        <dbReference type="ARBA" id="ARBA00021242"/>
    </source>
</evidence>
<dbReference type="CDD" id="cd17487">
    <property type="entry name" value="MFS_MFSD5_like"/>
    <property type="match status" value="1"/>
</dbReference>
<evidence type="ECO:0000256" key="12">
    <source>
        <dbReference type="SAM" id="Phobius"/>
    </source>
</evidence>
<dbReference type="Proteomes" id="UP000070544">
    <property type="component" value="Unassembled WGS sequence"/>
</dbReference>
<feature type="transmembrane region" description="Helical" evidence="12">
    <location>
        <begin position="302"/>
        <end position="326"/>
    </location>
</feature>
<feature type="transmembrane region" description="Helical" evidence="12">
    <location>
        <begin position="84"/>
        <end position="102"/>
    </location>
</feature>
<dbReference type="GO" id="GO:0015098">
    <property type="term" value="F:molybdate ion transmembrane transporter activity"/>
    <property type="evidence" value="ECO:0007669"/>
    <property type="project" value="InterPro"/>
</dbReference>
<feature type="transmembrane region" description="Helical" evidence="12">
    <location>
        <begin position="6"/>
        <end position="26"/>
    </location>
</feature>
<evidence type="ECO:0000256" key="11">
    <source>
        <dbReference type="ARBA" id="ARBA00032555"/>
    </source>
</evidence>
<feature type="transmembrane region" description="Helical" evidence="12">
    <location>
        <begin position="47"/>
        <end position="64"/>
    </location>
</feature>
<evidence type="ECO:0000256" key="2">
    <source>
        <dbReference type="ARBA" id="ARBA00004651"/>
    </source>
</evidence>
<feature type="transmembrane region" description="Helical" evidence="12">
    <location>
        <begin position="114"/>
        <end position="131"/>
    </location>
</feature>
<feature type="transmembrane region" description="Helical" evidence="12">
    <location>
        <begin position="419"/>
        <end position="440"/>
    </location>
</feature>
<dbReference type="GO" id="GO:0006811">
    <property type="term" value="P:monoatomic ion transport"/>
    <property type="evidence" value="ECO:0007669"/>
    <property type="project" value="UniProtKB-KW"/>
</dbReference>